<name>A0A4Z0A4M5_9AGAM</name>
<accession>A0A4Z0A4M5</accession>
<comment type="caution">
    <text evidence="2">The sequence shown here is derived from an EMBL/GenBank/DDBJ whole genome shotgun (WGS) entry which is preliminary data.</text>
</comment>
<organism evidence="2 3">
    <name type="scientific">Hericium alpestre</name>
    <dbReference type="NCBI Taxonomy" id="135208"/>
    <lineage>
        <taxon>Eukaryota</taxon>
        <taxon>Fungi</taxon>
        <taxon>Dikarya</taxon>
        <taxon>Basidiomycota</taxon>
        <taxon>Agaricomycotina</taxon>
        <taxon>Agaricomycetes</taxon>
        <taxon>Russulales</taxon>
        <taxon>Hericiaceae</taxon>
        <taxon>Hericium</taxon>
    </lineage>
</organism>
<gene>
    <name evidence="2" type="ORF">EWM64_g2025</name>
</gene>
<proteinExistence type="predicted"/>
<evidence type="ECO:0000313" key="3">
    <source>
        <dbReference type="Proteomes" id="UP000298061"/>
    </source>
</evidence>
<keyword evidence="3" id="KW-1185">Reference proteome</keyword>
<reference evidence="2 3" key="1">
    <citation type="submission" date="2019-02" db="EMBL/GenBank/DDBJ databases">
        <title>Genome sequencing of the rare red list fungi Hericium alpestre (H. flagellum).</title>
        <authorList>
            <person name="Buettner E."/>
            <person name="Kellner H."/>
        </authorList>
    </citation>
    <scope>NUCLEOTIDE SEQUENCE [LARGE SCALE GENOMIC DNA]</scope>
    <source>
        <strain evidence="2 3">DSM 108284</strain>
    </source>
</reference>
<feature type="compositionally biased region" description="Low complexity" evidence="1">
    <location>
        <begin position="86"/>
        <end position="97"/>
    </location>
</feature>
<evidence type="ECO:0000256" key="1">
    <source>
        <dbReference type="SAM" id="MobiDB-lite"/>
    </source>
</evidence>
<dbReference type="Proteomes" id="UP000298061">
    <property type="component" value="Unassembled WGS sequence"/>
</dbReference>
<sequence length="193" mass="20828">MIPDPECQLAVEGERANENAETPLLMLHDRVMLNDIVRAPIPAQRIAETSWRSRRVSIALARHGLLHAPDIFFIYSCATARILSPSSCSPPSSSRSPAAALKQDNKPSESLGRPAAILAGLLGIIAGVNGLAVVVQQALGKGSSRFAVEMSRARVRRVSRRDREPAANAATGPRADDVRRAAARVRTADGWHW</sequence>
<feature type="region of interest" description="Disordered" evidence="1">
    <location>
        <begin position="86"/>
        <end position="109"/>
    </location>
</feature>
<protein>
    <submittedName>
        <fullName evidence="2">Uncharacterized protein</fullName>
    </submittedName>
</protein>
<dbReference type="EMBL" id="SFCI01000154">
    <property type="protein sequence ID" value="TFY81982.1"/>
    <property type="molecule type" value="Genomic_DNA"/>
</dbReference>
<dbReference type="AlphaFoldDB" id="A0A4Z0A4M5"/>
<evidence type="ECO:0000313" key="2">
    <source>
        <dbReference type="EMBL" id="TFY81982.1"/>
    </source>
</evidence>